<comment type="caution">
    <text evidence="2">The sequence shown here is derived from an EMBL/GenBank/DDBJ whole genome shotgun (WGS) entry which is preliminary data.</text>
</comment>
<dbReference type="AlphaFoldDB" id="A0A381CF89"/>
<name>A0A381CF89_CAMCO</name>
<reference evidence="2 11" key="3">
    <citation type="submission" date="2019-01" db="EMBL/GenBank/DDBJ databases">
        <authorList>
            <consortium name="PulseNet: The National Subtyping Network for Foodborne Disease Surveillance"/>
            <person name="Tarr C.L."/>
            <person name="Trees E."/>
            <person name="Katz L.S."/>
            <person name="Carleton-Romer H.A."/>
            <person name="Stroika S."/>
            <person name="Kucerova Z."/>
            <person name="Roache K.F."/>
            <person name="Sabol A.L."/>
            <person name="Besser J."/>
            <person name="Gerner-Smidt P."/>
        </authorList>
    </citation>
    <scope>NUCLEOTIDE SEQUENCE [LARGE SCALE GENOMIC DNA]</scope>
    <source>
        <strain evidence="4 9">PNUSAC001435</strain>
        <strain evidence="2 11">PNUSAC007828</strain>
    </source>
</reference>
<dbReference type="InterPro" id="IPR007463">
    <property type="entry name" value="DUF507"/>
</dbReference>
<evidence type="ECO:0000313" key="5">
    <source>
        <dbReference type="EMBL" id="EAK1509210.1"/>
    </source>
</evidence>
<dbReference type="Proteomes" id="UP000557830">
    <property type="component" value="Unassembled WGS sequence"/>
</dbReference>
<gene>
    <name evidence="3" type="ORF">BU953_05775</name>
    <name evidence="4" type="ORF">BZ274_06175</name>
    <name evidence="6" type="ORF">C6T04_02105</name>
    <name evidence="5" type="ORF">CJD00_02775</name>
    <name evidence="2" type="ORF">ES716_05220</name>
</gene>
<keyword evidence="1" id="KW-0175">Coiled coil</keyword>
<accession>A0A381CF89</accession>
<evidence type="ECO:0000313" key="8">
    <source>
        <dbReference type="Proteomes" id="UP000365807"/>
    </source>
</evidence>
<dbReference type="Proteomes" id="UP000365807">
    <property type="component" value="Unassembled WGS sequence"/>
</dbReference>
<dbReference type="STRING" id="195.ATE51_00578"/>
<dbReference type="EMBL" id="AACBVJ010000011">
    <property type="protein sequence ID" value="EAJ9197762.1"/>
    <property type="molecule type" value="Genomic_DNA"/>
</dbReference>
<dbReference type="Proteomes" id="UP000382436">
    <property type="component" value="Unassembled WGS sequence"/>
</dbReference>
<evidence type="ECO:0000313" key="3">
    <source>
        <dbReference type="EMBL" id="EAJ1077116.1"/>
    </source>
</evidence>
<dbReference type="Proteomes" id="UP000576616">
    <property type="component" value="Unassembled WGS sequence"/>
</dbReference>
<evidence type="ECO:0000256" key="1">
    <source>
        <dbReference type="SAM" id="Coils"/>
    </source>
</evidence>
<evidence type="ECO:0000313" key="4">
    <source>
        <dbReference type="EMBL" id="EAJ9197762.1"/>
    </source>
</evidence>
<evidence type="ECO:0000313" key="7">
    <source>
        <dbReference type="Proteomes" id="UP000361993"/>
    </source>
</evidence>
<dbReference type="EMBL" id="AABKAB010000008">
    <property type="protein sequence ID" value="EAH8157321.1"/>
    <property type="molecule type" value="Genomic_DNA"/>
</dbReference>
<dbReference type="Pfam" id="PF04368">
    <property type="entry name" value="DUF507"/>
    <property type="match status" value="1"/>
</dbReference>
<dbReference type="GeneID" id="66543545"/>
<dbReference type="EMBL" id="AACDUL010000003">
    <property type="protein sequence ID" value="EAK1509210.1"/>
    <property type="molecule type" value="Genomic_DNA"/>
</dbReference>
<sequence length="183" mass="22093">MRIKLPHIPYITNKIMLDIAHSSFVEIKDNIEKLNPCIKQILEDDLMNERKLDERVKELLEQQEDEMELMQVDRKNMFWLVKKKLAPEFGVILNSEDRHNHLAHRILEELIENDYINFVVSENRVKNLIFSSIDDYLKIYEKLEDEVYEKISNYKTKPIPGSEEYELIFEKLYQEELRKKGMF</sequence>
<evidence type="ECO:0000313" key="6">
    <source>
        <dbReference type="EMBL" id="EAK4357726.1"/>
    </source>
</evidence>
<dbReference type="Proteomes" id="UP000361993">
    <property type="component" value="Unassembled WGS sequence"/>
</dbReference>
<evidence type="ECO:0000313" key="11">
    <source>
        <dbReference type="Proteomes" id="UP000576616"/>
    </source>
</evidence>
<reference evidence="5 7" key="1">
    <citation type="submission" date="2018-05" db="EMBL/GenBank/DDBJ databases">
        <authorList>
            <consortium name="GenomeTrakr network: Whole genome sequencing for foodborne pathogen traceback"/>
        </authorList>
    </citation>
    <scope>NUCLEOTIDE SEQUENCE [LARGE SCALE GENOMIC DNA]</scope>
    <source>
        <strain evidence="5 7">NC_C6016</strain>
    </source>
</reference>
<dbReference type="EMBL" id="AABUYW010000009">
    <property type="protein sequence ID" value="EAJ1077116.1"/>
    <property type="molecule type" value="Genomic_DNA"/>
</dbReference>
<protein>
    <submittedName>
        <fullName evidence="2">DUF507 family protein</fullName>
    </submittedName>
</protein>
<dbReference type="KEGG" id="ccof:VC76_07390"/>
<dbReference type="EMBL" id="AACGFG010000002">
    <property type="protein sequence ID" value="EAK4357726.1"/>
    <property type="molecule type" value="Genomic_DNA"/>
</dbReference>
<feature type="coiled-coil region" evidence="1">
    <location>
        <begin position="46"/>
        <end position="73"/>
    </location>
</feature>
<evidence type="ECO:0000313" key="10">
    <source>
        <dbReference type="Proteomes" id="UP000557830"/>
    </source>
</evidence>
<reference evidence="6 8" key="2">
    <citation type="submission" date="2018-06" db="EMBL/GenBank/DDBJ databases">
        <authorList>
            <consortium name="NARMS: The National Antimicrobial Resistance Monitoring System"/>
        </authorList>
    </citation>
    <scope>NUCLEOTIDE SEQUENCE [LARGE SCALE GENOMIC DNA]</scope>
    <source>
        <strain evidence="6 8">FSIS11807978</strain>
        <strain evidence="3 10">FSIS1609200</strain>
    </source>
</reference>
<organism evidence="2 11">
    <name type="scientific">Campylobacter coli</name>
    <dbReference type="NCBI Taxonomy" id="195"/>
    <lineage>
        <taxon>Bacteria</taxon>
        <taxon>Pseudomonadati</taxon>
        <taxon>Campylobacterota</taxon>
        <taxon>Epsilonproteobacteria</taxon>
        <taxon>Campylobacterales</taxon>
        <taxon>Campylobacteraceae</taxon>
        <taxon>Campylobacter</taxon>
    </lineage>
</organism>
<proteinExistence type="predicted"/>
<dbReference type="RefSeq" id="WP_002781187.1">
    <property type="nucleotide sequence ID" value="NZ_AANHVQ020000014.1"/>
</dbReference>
<dbReference type="OrthoDB" id="13157at2"/>
<evidence type="ECO:0000313" key="2">
    <source>
        <dbReference type="EMBL" id="EAH8157321.1"/>
    </source>
</evidence>
<evidence type="ECO:0000313" key="9">
    <source>
        <dbReference type="Proteomes" id="UP000382436"/>
    </source>
</evidence>